<proteinExistence type="predicted"/>
<sequence>MKYSYLILKKVSFCNIEMQTVVGIFIIKVSFDSL</sequence>
<evidence type="ECO:0000313" key="1">
    <source>
        <dbReference type="EMBL" id="SHG09429.1"/>
    </source>
</evidence>
<organism evidence="1 2">
    <name type="scientific">Flavobacterium micromati</name>
    <dbReference type="NCBI Taxonomy" id="229205"/>
    <lineage>
        <taxon>Bacteria</taxon>
        <taxon>Pseudomonadati</taxon>
        <taxon>Bacteroidota</taxon>
        <taxon>Flavobacteriia</taxon>
        <taxon>Flavobacteriales</taxon>
        <taxon>Flavobacteriaceae</taxon>
        <taxon>Flavobacterium</taxon>
    </lineage>
</organism>
<name>A0A1M5H078_9FLAO</name>
<dbReference type="STRING" id="229205.SAMN05444372_102233"/>
<evidence type="ECO:0000313" key="2">
    <source>
        <dbReference type="Proteomes" id="UP000184020"/>
    </source>
</evidence>
<protein>
    <submittedName>
        <fullName evidence="1">Uncharacterized protein</fullName>
    </submittedName>
</protein>
<reference evidence="2" key="1">
    <citation type="submission" date="2016-11" db="EMBL/GenBank/DDBJ databases">
        <authorList>
            <person name="Varghese N."/>
            <person name="Submissions S."/>
        </authorList>
    </citation>
    <scope>NUCLEOTIDE SEQUENCE [LARGE SCALE GENOMIC DNA]</scope>
    <source>
        <strain evidence="2">DSM 17659</strain>
    </source>
</reference>
<gene>
    <name evidence="1" type="ORF">SAMN05444372_102233</name>
</gene>
<dbReference type="Proteomes" id="UP000184020">
    <property type="component" value="Unassembled WGS sequence"/>
</dbReference>
<dbReference type="EMBL" id="FQWF01000002">
    <property type="protein sequence ID" value="SHG09429.1"/>
    <property type="molecule type" value="Genomic_DNA"/>
</dbReference>
<accession>A0A1M5H078</accession>
<dbReference type="AlphaFoldDB" id="A0A1M5H078"/>
<keyword evidence="2" id="KW-1185">Reference proteome</keyword>